<dbReference type="PROSITE" id="PS00844">
    <property type="entry name" value="DALA_DALA_LIGASE_2"/>
    <property type="match status" value="1"/>
</dbReference>
<evidence type="ECO:0000313" key="20">
    <source>
        <dbReference type="Proteomes" id="UP001234343"/>
    </source>
</evidence>
<dbReference type="EC" id="6.3.2.4" evidence="7 16"/>
<dbReference type="InterPro" id="IPR011095">
    <property type="entry name" value="Dala_Dala_lig_C"/>
</dbReference>
<dbReference type="InterPro" id="IPR000291">
    <property type="entry name" value="D-Ala_lig_Van_CS"/>
</dbReference>
<dbReference type="Gene3D" id="3.30.470.20">
    <property type="entry name" value="ATP-grasp fold, B domain"/>
    <property type="match status" value="1"/>
</dbReference>
<keyword evidence="20" id="KW-1185">Reference proteome</keyword>
<dbReference type="Gene3D" id="3.30.1490.20">
    <property type="entry name" value="ATP-grasp fold, A domain"/>
    <property type="match status" value="1"/>
</dbReference>
<dbReference type="Pfam" id="PF07478">
    <property type="entry name" value="Dala_Dala_lig_C"/>
    <property type="match status" value="1"/>
</dbReference>
<evidence type="ECO:0000256" key="13">
    <source>
        <dbReference type="ARBA" id="ARBA00022984"/>
    </source>
</evidence>
<evidence type="ECO:0000256" key="9">
    <source>
        <dbReference type="ARBA" id="ARBA00022598"/>
    </source>
</evidence>
<comment type="cofactor">
    <cofactor evidence="1">
        <name>Mn(2+)</name>
        <dbReference type="ChEBI" id="CHEBI:29035"/>
    </cofactor>
</comment>
<evidence type="ECO:0000256" key="1">
    <source>
        <dbReference type="ARBA" id="ARBA00001936"/>
    </source>
</evidence>
<evidence type="ECO:0000256" key="6">
    <source>
        <dbReference type="ARBA" id="ARBA00010871"/>
    </source>
</evidence>
<feature type="domain" description="ATP-grasp" evidence="18">
    <location>
        <begin position="107"/>
        <end position="306"/>
    </location>
</feature>
<evidence type="ECO:0000313" key="19">
    <source>
        <dbReference type="EMBL" id="MDM7859532.1"/>
    </source>
</evidence>
<name>A0ABT7SVG6_9ALTE</name>
<dbReference type="InterPro" id="IPR005905">
    <property type="entry name" value="D_ala_D_ala"/>
</dbReference>
<dbReference type="NCBIfam" id="NF002378">
    <property type="entry name" value="PRK01372.1"/>
    <property type="match status" value="1"/>
</dbReference>
<dbReference type="Gene3D" id="3.40.50.20">
    <property type="match status" value="1"/>
</dbReference>
<keyword evidence="12 16" id="KW-0133">Cell shape</keyword>
<dbReference type="PANTHER" id="PTHR23132">
    <property type="entry name" value="D-ALANINE--D-ALANINE LIGASE"/>
    <property type="match status" value="1"/>
</dbReference>
<accession>A0ABT7SVG6</accession>
<comment type="pathway">
    <text evidence="5 16">Cell wall biogenesis; peptidoglycan biosynthesis.</text>
</comment>
<comment type="catalytic activity">
    <reaction evidence="15 16">
        <text>2 D-alanine + ATP = D-alanyl-D-alanine + ADP + phosphate + H(+)</text>
        <dbReference type="Rhea" id="RHEA:11224"/>
        <dbReference type="ChEBI" id="CHEBI:15378"/>
        <dbReference type="ChEBI" id="CHEBI:30616"/>
        <dbReference type="ChEBI" id="CHEBI:43474"/>
        <dbReference type="ChEBI" id="CHEBI:57416"/>
        <dbReference type="ChEBI" id="CHEBI:57822"/>
        <dbReference type="ChEBI" id="CHEBI:456216"/>
        <dbReference type="EC" id="6.3.2.4"/>
    </reaction>
</comment>
<comment type="caution">
    <text evidence="19">The sequence shown here is derived from an EMBL/GenBank/DDBJ whole genome shotgun (WGS) entry which is preliminary data.</text>
</comment>
<dbReference type="PANTHER" id="PTHR23132:SF23">
    <property type="entry name" value="D-ALANINE--D-ALANINE LIGASE B"/>
    <property type="match status" value="1"/>
</dbReference>
<dbReference type="NCBIfam" id="TIGR01205">
    <property type="entry name" value="D_ala_D_alaTIGR"/>
    <property type="match status" value="1"/>
</dbReference>
<comment type="subcellular location">
    <subcellularLocation>
        <location evidence="4 16">Cytoplasm</location>
    </subcellularLocation>
</comment>
<evidence type="ECO:0000256" key="12">
    <source>
        <dbReference type="ARBA" id="ARBA00022960"/>
    </source>
</evidence>
<dbReference type="InterPro" id="IPR013815">
    <property type="entry name" value="ATP_grasp_subdomain_1"/>
</dbReference>
<gene>
    <name evidence="16" type="primary">ddl</name>
    <name evidence="19" type="ORF">QTP81_02790</name>
</gene>
<comment type="cofactor">
    <cofactor evidence="2">
        <name>Mg(2+)</name>
        <dbReference type="ChEBI" id="CHEBI:18420"/>
    </cofactor>
</comment>
<evidence type="ECO:0000259" key="18">
    <source>
        <dbReference type="PROSITE" id="PS50975"/>
    </source>
</evidence>
<comment type="similarity">
    <text evidence="6 16">Belongs to the D-alanine--D-alanine ligase family.</text>
</comment>
<comment type="function">
    <text evidence="3 16">Cell wall formation.</text>
</comment>
<dbReference type="SUPFAM" id="SSF56059">
    <property type="entry name" value="Glutathione synthetase ATP-binding domain-like"/>
    <property type="match status" value="1"/>
</dbReference>
<dbReference type="RefSeq" id="WP_289363919.1">
    <property type="nucleotide sequence ID" value="NZ_JAUCBP010000002.1"/>
</dbReference>
<dbReference type="HAMAP" id="MF_00047">
    <property type="entry name" value="Dala_Dala_lig"/>
    <property type="match status" value="1"/>
</dbReference>
<evidence type="ECO:0000256" key="4">
    <source>
        <dbReference type="ARBA" id="ARBA00004496"/>
    </source>
</evidence>
<organism evidence="19 20">
    <name type="scientific">Alteromonas arenosi</name>
    <dbReference type="NCBI Taxonomy" id="3055817"/>
    <lineage>
        <taxon>Bacteria</taxon>
        <taxon>Pseudomonadati</taxon>
        <taxon>Pseudomonadota</taxon>
        <taxon>Gammaproteobacteria</taxon>
        <taxon>Alteromonadales</taxon>
        <taxon>Alteromonadaceae</taxon>
        <taxon>Alteromonas/Salinimonas group</taxon>
        <taxon>Alteromonas</taxon>
    </lineage>
</organism>
<evidence type="ECO:0000256" key="11">
    <source>
        <dbReference type="ARBA" id="ARBA00022840"/>
    </source>
</evidence>
<dbReference type="PIRSF" id="PIRSF039102">
    <property type="entry name" value="Ddl/VanB"/>
    <property type="match status" value="1"/>
</dbReference>
<keyword evidence="9 16" id="KW-0436">Ligase</keyword>
<keyword evidence="11 17" id="KW-0067">ATP-binding</keyword>
<dbReference type="PROSITE" id="PS00843">
    <property type="entry name" value="DALA_DALA_LIGASE_1"/>
    <property type="match status" value="1"/>
</dbReference>
<dbReference type="Pfam" id="PF01820">
    <property type="entry name" value="Dala_Dala_lig_N"/>
    <property type="match status" value="1"/>
</dbReference>
<keyword evidence="14 16" id="KW-0961">Cell wall biogenesis/degradation</keyword>
<keyword evidence="8 16" id="KW-0963">Cytoplasm</keyword>
<evidence type="ECO:0000256" key="2">
    <source>
        <dbReference type="ARBA" id="ARBA00001946"/>
    </source>
</evidence>
<evidence type="ECO:0000256" key="14">
    <source>
        <dbReference type="ARBA" id="ARBA00023316"/>
    </source>
</evidence>
<evidence type="ECO:0000256" key="16">
    <source>
        <dbReference type="HAMAP-Rule" id="MF_00047"/>
    </source>
</evidence>
<evidence type="ECO:0000256" key="5">
    <source>
        <dbReference type="ARBA" id="ARBA00004752"/>
    </source>
</evidence>
<protein>
    <recommendedName>
        <fullName evidence="7 16">D-alanine--D-alanine ligase</fullName>
        <ecNumber evidence="7 16">6.3.2.4</ecNumber>
    </recommendedName>
    <alternativeName>
        <fullName evidence="16">D-Ala-D-Ala ligase</fullName>
    </alternativeName>
    <alternativeName>
        <fullName evidence="16">D-alanylalanine synthetase</fullName>
    </alternativeName>
</protein>
<dbReference type="SUPFAM" id="SSF52440">
    <property type="entry name" value="PreATP-grasp domain"/>
    <property type="match status" value="1"/>
</dbReference>
<dbReference type="GO" id="GO:0008716">
    <property type="term" value="F:D-alanine-D-alanine ligase activity"/>
    <property type="evidence" value="ECO:0007669"/>
    <property type="project" value="UniProtKB-EC"/>
</dbReference>
<keyword evidence="10 17" id="KW-0547">Nucleotide-binding</keyword>
<evidence type="ECO:0000256" key="17">
    <source>
        <dbReference type="PROSITE-ProRule" id="PRU00409"/>
    </source>
</evidence>
<dbReference type="PROSITE" id="PS50975">
    <property type="entry name" value="ATP_GRASP"/>
    <property type="match status" value="1"/>
</dbReference>
<reference evidence="19 20" key="1">
    <citation type="submission" date="2023-06" db="EMBL/GenBank/DDBJ databases">
        <title>Alteromonas sp. ASW11-36 isolated from intertidal sand.</title>
        <authorList>
            <person name="Li Y."/>
        </authorList>
    </citation>
    <scope>NUCLEOTIDE SEQUENCE [LARGE SCALE GENOMIC DNA]</scope>
    <source>
        <strain evidence="19 20">ASW11-36</strain>
    </source>
</reference>
<evidence type="ECO:0000256" key="7">
    <source>
        <dbReference type="ARBA" id="ARBA00012216"/>
    </source>
</evidence>
<keyword evidence="13 16" id="KW-0573">Peptidoglycan synthesis</keyword>
<evidence type="ECO:0000256" key="3">
    <source>
        <dbReference type="ARBA" id="ARBA00003921"/>
    </source>
</evidence>
<evidence type="ECO:0000256" key="10">
    <source>
        <dbReference type="ARBA" id="ARBA00022741"/>
    </source>
</evidence>
<dbReference type="InterPro" id="IPR016185">
    <property type="entry name" value="PreATP-grasp_dom_sf"/>
</dbReference>
<dbReference type="InterPro" id="IPR011761">
    <property type="entry name" value="ATP-grasp"/>
</dbReference>
<proteinExistence type="inferred from homology"/>
<sequence>MQIAPETFGKVAVMLGGNSAEREVSLSSGHAVLNALLTQNIDAHAFDPAERPLTDLLSEKFDRVLIMLHGRGGEDGSLQGALQQLNIPYTGSGVLGSALAMDKVHTKQIWQCLGLPTAKYKIAEKRHFDVGSCGAIMHELGNIVMVKPAREGSSIGMAKVTSAKQLETAVAKAFEYDRHVLIEQFIDGAEYTVAVLNGRVLPSIRMSTPHVFYDYSAKYQDNTTEYFCPSGLSDEREQRIAALSLQAFDALSCSGWGRLDFMQDKHGEFYLLEANTVPGMTEKSLVPKAAKAAGISFAELVVSILATSLESGA</sequence>
<evidence type="ECO:0000256" key="15">
    <source>
        <dbReference type="ARBA" id="ARBA00047614"/>
    </source>
</evidence>
<dbReference type="InterPro" id="IPR011127">
    <property type="entry name" value="Dala_Dala_lig_N"/>
</dbReference>
<dbReference type="EMBL" id="JAUCBP010000002">
    <property type="protein sequence ID" value="MDM7859532.1"/>
    <property type="molecule type" value="Genomic_DNA"/>
</dbReference>
<dbReference type="Proteomes" id="UP001234343">
    <property type="component" value="Unassembled WGS sequence"/>
</dbReference>
<evidence type="ECO:0000256" key="8">
    <source>
        <dbReference type="ARBA" id="ARBA00022490"/>
    </source>
</evidence>